<comment type="caution">
    <text evidence="1">The sequence shown here is derived from an EMBL/GenBank/DDBJ whole genome shotgun (WGS) entry which is preliminary data.</text>
</comment>
<dbReference type="EMBL" id="BOMG01000073">
    <property type="protein sequence ID" value="GID57420.1"/>
    <property type="molecule type" value="Genomic_DNA"/>
</dbReference>
<evidence type="ECO:0008006" key="3">
    <source>
        <dbReference type="Google" id="ProtNLM"/>
    </source>
</evidence>
<name>A0ABQ3XG72_9ACTN</name>
<sequence length="168" mass="18586">MRAIAEVTALDIEVWLRGGWAMDFYLGRVTRPHRDVDWFAWSTDAARITAALTSRGYTLLPEPPHDQQLDFVRPDGAEVLDLSFALMTRTEQGTVTVAGGPWTGAPWPDGMLTAPPGRIGLLTCPIISPQAQIEIKRMMPVWAPGTPRRPKDAEDITRLEAALDVRPT</sequence>
<dbReference type="InterPro" id="IPR019646">
    <property type="entry name" value="Aminoglyc_AdlTrfase"/>
</dbReference>
<dbReference type="Proteomes" id="UP000612282">
    <property type="component" value="Unassembled WGS sequence"/>
</dbReference>
<dbReference type="Gene3D" id="3.30.460.40">
    <property type="match status" value="1"/>
</dbReference>
<keyword evidence="2" id="KW-1185">Reference proteome</keyword>
<evidence type="ECO:0000313" key="2">
    <source>
        <dbReference type="Proteomes" id="UP000612282"/>
    </source>
</evidence>
<protein>
    <recommendedName>
        <fullName evidence="3">Aminoglycoside adenylyltransferase</fullName>
    </recommendedName>
</protein>
<dbReference type="Pfam" id="PF10706">
    <property type="entry name" value="Aminoglyc_resit"/>
    <property type="match status" value="1"/>
</dbReference>
<evidence type="ECO:0000313" key="1">
    <source>
        <dbReference type="EMBL" id="GID57420.1"/>
    </source>
</evidence>
<proteinExistence type="predicted"/>
<accession>A0ABQ3XG72</accession>
<reference evidence="1 2" key="1">
    <citation type="submission" date="2021-01" db="EMBL/GenBank/DDBJ databases">
        <title>Whole genome shotgun sequence of Actinoplanes couchii NBRC 106145.</title>
        <authorList>
            <person name="Komaki H."/>
            <person name="Tamura T."/>
        </authorList>
    </citation>
    <scope>NUCLEOTIDE SEQUENCE [LARGE SCALE GENOMIC DNA]</scope>
    <source>
        <strain evidence="1 2">NBRC 106145</strain>
    </source>
</reference>
<gene>
    <name evidence="1" type="ORF">Aco03nite_058240</name>
</gene>
<organism evidence="1 2">
    <name type="scientific">Actinoplanes couchii</name>
    <dbReference type="NCBI Taxonomy" id="403638"/>
    <lineage>
        <taxon>Bacteria</taxon>
        <taxon>Bacillati</taxon>
        <taxon>Actinomycetota</taxon>
        <taxon>Actinomycetes</taxon>
        <taxon>Micromonosporales</taxon>
        <taxon>Micromonosporaceae</taxon>
        <taxon>Actinoplanes</taxon>
    </lineage>
</organism>